<dbReference type="PANTHER" id="PTHR35037">
    <property type="entry name" value="C-TERMINAL REGION OF AIDA-LIKE PROTEIN"/>
    <property type="match status" value="1"/>
</dbReference>
<feature type="signal peptide" evidence="2">
    <location>
        <begin position="1"/>
        <end position="20"/>
    </location>
</feature>
<dbReference type="InterPro" id="IPR013425">
    <property type="entry name" value="Autotrns_rpt"/>
</dbReference>
<gene>
    <name evidence="4" type="ORF">GXY80_09495</name>
</gene>
<dbReference type="Gene3D" id="2.40.128.130">
    <property type="entry name" value="Autotransporter beta-domain"/>
    <property type="match status" value="1"/>
</dbReference>
<evidence type="ECO:0000256" key="1">
    <source>
        <dbReference type="ARBA" id="ARBA00022729"/>
    </source>
</evidence>
<dbReference type="SUPFAM" id="SSF51126">
    <property type="entry name" value="Pectin lyase-like"/>
    <property type="match status" value="1"/>
</dbReference>
<dbReference type="Proteomes" id="UP000777265">
    <property type="component" value="Unassembled WGS sequence"/>
</dbReference>
<dbReference type="Pfam" id="PF12951">
    <property type="entry name" value="PATR"/>
    <property type="match status" value="1"/>
</dbReference>
<dbReference type="NCBIfam" id="TIGR01414">
    <property type="entry name" value="autotrans_barl"/>
    <property type="match status" value="1"/>
</dbReference>
<dbReference type="InterPro" id="IPR005546">
    <property type="entry name" value="Autotransporte_beta"/>
</dbReference>
<feature type="domain" description="Autotransporter" evidence="3">
    <location>
        <begin position="809"/>
        <end position="1089"/>
    </location>
</feature>
<evidence type="ECO:0000259" key="3">
    <source>
        <dbReference type="PROSITE" id="PS51208"/>
    </source>
</evidence>
<dbReference type="InterPro" id="IPR036709">
    <property type="entry name" value="Autotransporte_beta_dom_sf"/>
</dbReference>
<keyword evidence="1 2" id="KW-0732">Signal</keyword>
<reference evidence="4" key="2">
    <citation type="submission" date="2020-01" db="EMBL/GenBank/DDBJ databases">
        <authorList>
            <person name="Campanaro S."/>
        </authorList>
    </citation>
    <scope>NUCLEOTIDE SEQUENCE</scope>
    <source>
        <strain evidence="4">AS06rmzACSIP_7</strain>
    </source>
</reference>
<dbReference type="SUPFAM" id="SSF103515">
    <property type="entry name" value="Autotransporter"/>
    <property type="match status" value="1"/>
</dbReference>
<protein>
    <submittedName>
        <fullName evidence="4">Autotransporter domain-containing protein</fullName>
    </submittedName>
</protein>
<dbReference type="GO" id="GO:0019867">
    <property type="term" value="C:outer membrane"/>
    <property type="evidence" value="ECO:0007669"/>
    <property type="project" value="InterPro"/>
</dbReference>
<dbReference type="PANTHER" id="PTHR35037:SF3">
    <property type="entry name" value="C-TERMINAL REGION OF AIDA-LIKE PROTEIN"/>
    <property type="match status" value="1"/>
</dbReference>
<sequence length="1089" mass="111607">MKMLACCCAFAMLIAGTWFAPPSVHADTIEINTAETTMRDIDALYPGGGAPKTALVTPTGSVALSSTVDPAIWAKSTGWTVTVSPGRTVQGGDYGILFNEAKDGSGNDLKGTLVNAGSVSANGGAWIFGVETGAGSTITNQSGATISGTAATTYGLGIYADEGSTISNAGSISGSAASSNGIGIWAEKNSTITNQAGAAISGTAASNGRGIYGKSGITVDNRGTISGSSASGSGYGIYGTGGGWTIANHEGATISASGAASLFTPVHGITLFNNPANTITNNGTITVTCSGGPCGGITGSHNTINTGTITVTRTGGASRLAAYGLDVSGTITNSGRIEVKNESASGGATGISAKLPDSTLTNKSGGIISVTAATSSGATAVQIVKGTVTNEEGASITSSGTGVVLGDSILKNAVSLTNHGAISGARGVYAPGGNAIIDNYGTIISETGIVVTGGNTIIRNYSSGTITGTGGIAISLAGDNNTILIQRGSTVNGSIEAGGSGNTLEFNGPGSYGSNITGTWALMKSGSGTLTLSGTNTYTGPTTIDDGALAVNGSIASPVTVSGSVTGYGTLMGTGSINGNVTNSGHIAPGNSIGTLTINGDYTHQAGAVYEVEVNAAGVSDRINVTGKATINGGTVQVLAEDGSYKPSTDYTILHADGSRTGQFADVTSNLAFLDPTLSYTANDVILTLVRNSADFASTALTDNQRAVASILDASSGTATGDMRTVLDGLLTLSAPGARRAFDQMGGTTYTAFPIIDIDRTYQYLHTLFRRGSSLFFNPQSFSASNNPHLQRFAAAGTVMTDASVQPVTTTGPWGLWINGYGVSGGRSGDDIGSQYDYTIGGIIGGLDYAPSKSFRGGISFGYSHTKVDFDDLSDRGKADSIQVGLYGSYTTNRWYLDSALYYAHNKYDMTRSIAFGPIYRVSEGDYKGYEVAGYAEGGYCFLVNRFEIRPMLSFLAVRHYQDSFTETGAGSLSLHADSQRYWSIRSALGARFAYEFGKKDGAAFTPEVSARWVHEFGDDQYSLDARFAGYPAGAFEVRSDKVKRDSAVLGAGFTGTTGKNTSFFLFYDVSLREKHTDHALTGGIRYVW</sequence>
<dbReference type="EMBL" id="JAAYEE010000159">
    <property type="protein sequence ID" value="NLW35697.1"/>
    <property type="molecule type" value="Genomic_DNA"/>
</dbReference>
<name>A0A971M469_9BACT</name>
<proteinExistence type="predicted"/>
<evidence type="ECO:0000313" key="4">
    <source>
        <dbReference type="EMBL" id="NLW35697.1"/>
    </source>
</evidence>
<dbReference type="NCBIfam" id="TIGR02601">
    <property type="entry name" value="autotrns_rpt"/>
    <property type="match status" value="1"/>
</dbReference>
<dbReference type="PROSITE" id="PS51208">
    <property type="entry name" value="AUTOTRANSPORTER"/>
    <property type="match status" value="1"/>
</dbReference>
<evidence type="ECO:0000313" key="5">
    <source>
        <dbReference type="Proteomes" id="UP000777265"/>
    </source>
</evidence>
<reference evidence="4" key="1">
    <citation type="journal article" date="2020" name="Biotechnol. Biofuels">
        <title>New insights from the biogas microbiome by comprehensive genome-resolved metagenomics of nearly 1600 species originating from multiple anaerobic digesters.</title>
        <authorList>
            <person name="Campanaro S."/>
            <person name="Treu L."/>
            <person name="Rodriguez-R L.M."/>
            <person name="Kovalovszki A."/>
            <person name="Ziels R.M."/>
            <person name="Maus I."/>
            <person name="Zhu X."/>
            <person name="Kougias P.G."/>
            <person name="Basile A."/>
            <person name="Luo G."/>
            <person name="Schluter A."/>
            <person name="Konstantinidis K.T."/>
            <person name="Angelidaki I."/>
        </authorList>
    </citation>
    <scope>NUCLEOTIDE SEQUENCE</scope>
    <source>
        <strain evidence="4">AS06rmzACSIP_7</strain>
    </source>
</reference>
<accession>A0A971M469</accession>
<evidence type="ECO:0000256" key="2">
    <source>
        <dbReference type="SAM" id="SignalP"/>
    </source>
</evidence>
<dbReference type="InterPro" id="IPR006315">
    <property type="entry name" value="OM_autotransptr_brl_dom"/>
</dbReference>
<comment type="caution">
    <text evidence="4">The sequence shown here is derived from an EMBL/GenBank/DDBJ whole genome shotgun (WGS) entry which is preliminary data.</text>
</comment>
<dbReference type="InterPro" id="IPR011050">
    <property type="entry name" value="Pectin_lyase_fold/virulence"/>
</dbReference>
<dbReference type="AlphaFoldDB" id="A0A971M469"/>
<dbReference type="InterPro" id="IPR051551">
    <property type="entry name" value="Autotransporter_adhesion"/>
</dbReference>
<feature type="chain" id="PRO_5037149346" evidence="2">
    <location>
        <begin position="21"/>
        <end position="1089"/>
    </location>
</feature>
<organism evidence="4 5">
    <name type="scientific">Syntrophorhabdus aromaticivorans</name>
    <dbReference type="NCBI Taxonomy" id="328301"/>
    <lineage>
        <taxon>Bacteria</taxon>
        <taxon>Pseudomonadati</taxon>
        <taxon>Thermodesulfobacteriota</taxon>
        <taxon>Syntrophorhabdia</taxon>
        <taxon>Syntrophorhabdales</taxon>
        <taxon>Syntrophorhabdaceae</taxon>
        <taxon>Syntrophorhabdus</taxon>
    </lineage>
</organism>
<dbReference type="Pfam" id="PF03797">
    <property type="entry name" value="Autotransporter"/>
    <property type="match status" value="1"/>
</dbReference>
<dbReference type="SMART" id="SM00869">
    <property type="entry name" value="Autotransporter"/>
    <property type="match status" value="1"/>
</dbReference>